<reference evidence="2 3" key="1">
    <citation type="submission" date="2015-02" db="EMBL/GenBank/DDBJ databases">
        <title>Single-cell genomics of uncultivated deep-branching MTB reveals a conserved set of magnetosome genes.</title>
        <authorList>
            <person name="Kolinko S."/>
            <person name="Richter M."/>
            <person name="Glockner F.O."/>
            <person name="Brachmann A."/>
            <person name="Schuler D."/>
        </authorList>
    </citation>
    <scope>NUCLEOTIDE SEQUENCE [LARGE SCALE GENOMIC DNA]</scope>
    <source>
        <strain evidence="2">TM-1</strain>
    </source>
</reference>
<organism evidence="2 3">
    <name type="scientific">Candidatus Magnetobacterium bavaricum</name>
    <dbReference type="NCBI Taxonomy" id="29290"/>
    <lineage>
        <taxon>Bacteria</taxon>
        <taxon>Pseudomonadati</taxon>
        <taxon>Nitrospirota</taxon>
        <taxon>Thermodesulfovibrionia</taxon>
        <taxon>Thermodesulfovibrionales</taxon>
        <taxon>Candidatus Magnetobacteriaceae</taxon>
        <taxon>Candidatus Magnetobacterium</taxon>
    </lineage>
</organism>
<accession>A0A0F3GVG5</accession>
<dbReference type="AlphaFoldDB" id="A0A0F3GVG5"/>
<evidence type="ECO:0000313" key="2">
    <source>
        <dbReference type="EMBL" id="KJU85964.1"/>
    </source>
</evidence>
<evidence type="ECO:0000313" key="3">
    <source>
        <dbReference type="Proteomes" id="UP000033423"/>
    </source>
</evidence>
<gene>
    <name evidence="2" type="ORF">MBAV_001840</name>
</gene>
<dbReference type="Pfam" id="PF13517">
    <property type="entry name" value="FG-GAP_3"/>
    <property type="match status" value="1"/>
</dbReference>
<name>A0A0F3GVG5_9BACT</name>
<dbReference type="InterPro" id="IPR013517">
    <property type="entry name" value="FG-GAP"/>
</dbReference>
<dbReference type="EMBL" id="LACI01000789">
    <property type="protein sequence ID" value="KJU85964.1"/>
    <property type="molecule type" value="Genomic_DNA"/>
</dbReference>
<evidence type="ECO:0000256" key="1">
    <source>
        <dbReference type="ARBA" id="ARBA00022729"/>
    </source>
</evidence>
<comment type="caution">
    <text evidence="2">The sequence shown here is derived from an EMBL/GenBank/DDBJ whole genome shotgun (WGS) entry which is preliminary data.</text>
</comment>
<dbReference type="PANTHER" id="PTHR46580:SF2">
    <property type="entry name" value="MAM DOMAIN-CONTAINING PROTEIN"/>
    <property type="match status" value="1"/>
</dbReference>
<dbReference type="SUPFAM" id="SSF69318">
    <property type="entry name" value="Integrin alpha N-terminal domain"/>
    <property type="match status" value="1"/>
</dbReference>
<protein>
    <submittedName>
        <fullName evidence="2">FG-GAP repeat-containing protein</fullName>
    </submittedName>
</protein>
<dbReference type="PANTHER" id="PTHR46580">
    <property type="entry name" value="SENSOR KINASE-RELATED"/>
    <property type="match status" value="1"/>
</dbReference>
<proteinExistence type="predicted"/>
<keyword evidence="3" id="KW-1185">Reference proteome</keyword>
<dbReference type="InterPro" id="IPR028994">
    <property type="entry name" value="Integrin_alpha_N"/>
</dbReference>
<dbReference type="Proteomes" id="UP000033423">
    <property type="component" value="Unassembled WGS sequence"/>
</dbReference>
<sequence length="120" mass="13023">TSISKMDYSSRGIPGNWQIKAVVDFDGDGKADILWQDIVSGDVAMWLMDGVKIVGGGLVSHGLPNAWQILAVADYNGDGKNDILWKNTANGDVYAWFMDGVAISDKGYVVMGMPPEWQAK</sequence>
<feature type="non-terminal residue" evidence="2">
    <location>
        <position position="1"/>
    </location>
</feature>
<keyword evidence="1" id="KW-0732">Signal</keyword>